<evidence type="ECO:0000313" key="3">
    <source>
        <dbReference type="Proteomes" id="UP000826656"/>
    </source>
</evidence>
<comment type="caution">
    <text evidence="2">The sequence shown here is derived from an EMBL/GenBank/DDBJ whole genome shotgun (WGS) entry which is preliminary data.</text>
</comment>
<reference evidence="2 3" key="1">
    <citation type="journal article" date="2021" name="bioRxiv">
        <title>Chromosome-scale and haplotype-resolved genome assembly of a tetraploid potato cultivar.</title>
        <authorList>
            <person name="Sun H."/>
            <person name="Jiao W.-B."/>
            <person name="Krause K."/>
            <person name="Campoy J.A."/>
            <person name="Goel M."/>
            <person name="Folz-Donahue K."/>
            <person name="Kukat C."/>
            <person name="Huettel B."/>
            <person name="Schneeberger K."/>
        </authorList>
    </citation>
    <scope>NUCLEOTIDE SEQUENCE [LARGE SCALE GENOMIC DNA]</scope>
    <source>
        <strain evidence="2">SolTubOtavaFocal</strain>
        <tissue evidence="2">Leaves</tissue>
    </source>
</reference>
<feature type="region of interest" description="Disordered" evidence="1">
    <location>
        <begin position="79"/>
        <end position="118"/>
    </location>
</feature>
<feature type="compositionally biased region" description="Polar residues" evidence="1">
    <location>
        <begin position="102"/>
        <end position="118"/>
    </location>
</feature>
<proteinExistence type="predicted"/>
<protein>
    <submittedName>
        <fullName evidence="2">Uncharacterized protein</fullName>
    </submittedName>
</protein>
<sequence length="118" mass="13106">MSLGFISHALPVMSAPNRSLIVDDSIVFQIDSRVKDQFKQILEEKSIEELRSKKKHDPIALQQVINNVNASGIKIVEGGNKRKAKYSDSKSNQSRTSDEVVSGSSNQDKSVTTRFIKS</sequence>
<evidence type="ECO:0000256" key="1">
    <source>
        <dbReference type="SAM" id="MobiDB-lite"/>
    </source>
</evidence>
<accession>A0ABQ7WGV6</accession>
<keyword evidence="3" id="KW-1185">Reference proteome</keyword>
<dbReference type="Proteomes" id="UP000826656">
    <property type="component" value="Unassembled WGS sequence"/>
</dbReference>
<gene>
    <name evidence="2" type="ORF">KY290_005529</name>
</gene>
<name>A0ABQ7WGV6_SOLTU</name>
<organism evidence="2 3">
    <name type="scientific">Solanum tuberosum</name>
    <name type="common">Potato</name>
    <dbReference type="NCBI Taxonomy" id="4113"/>
    <lineage>
        <taxon>Eukaryota</taxon>
        <taxon>Viridiplantae</taxon>
        <taxon>Streptophyta</taxon>
        <taxon>Embryophyta</taxon>
        <taxon>Tracheophyta</taxon>
        <taxon>Spermatophyta</taxon>
        <taxon>Magnoliopsida</taxon>
        <taxon>eudicotyledons</taxon>
        <taxon>Gunneridae</taxon>
        <taxon>Pentapetalae</taxon>
        <taxon>asterids</taxon>
        <taxon>lamiids</taxon>
        <taxon>Solanales</taxon>
        <taxon>Solanaceae</taxon>
        <taxon>Solanoideae</taxon>
        <taxon>Solaneae</taxon>
        <taxon>Solanum</taxon>
    </lineage>
</organism>
<evidence type="ECO:0000313" key="2">
    <source>
        <dbReference type="EMBL" id="KAH0779102.1"/>
    </source>
</evidence>
<dbReference type="EMBL" id="JAIVGD010000002">
    <property type="protein sequence ID" value="KAH0779102.1"/>
    <property type="molecule type" value="Genomic_DNA"/>
</dbReference>